<dbReference type="EMBL" id="MU394400">
    <property type="protein sequence ID" value="KAI6081287.1"/>
    <property type="molecule type" value="Genomic_DNA"/>
</dbReference>
<evidence type="ECO:0000313" key="1">
    <source>
        <dbReference type="EMBL" id="KAI6081287.1"/>
    </source>
</evidence>
<accession>A0ACC0CLF2</accession>
<evidence type="ECO:0000313" key="2">
    <source>
        <dbReference type="Proteomes" id="UP001497680"/>
    </source>
</evidence>
<protein>
    <submittedName>
        <fullName evidence="1">Uncharacterized protein</fullName>
    </submittedName>
</protein>
<sequence length="381" mass="42726">MDASFFTFVLSNFLCFVCIFLVGTRLYYRKQVAKVGWGWDDGLTFVAMILVVAMVALSVLVWKAEAARKDCHRPNMFSDHTVLTLLLLFNALYIFAACFTKLSALCLYIRIFTNKPKFKMTCKVLGVIIAILYIAVLVQEFTVSGIAVELWHKPALGSLTDKKRVDIGTAFYTILGNFIILVLPLPLIWKLQMRVRKKIAITVLFLSGLSVTLVAGFRLMAVVKADYDNELVAVTGRIMNLQVLEPELAIFSLCIQVLYRFASELWEKYKCCGAKKQPRGPQQMSSVVFKGKRGNGGDDMRWDEFLRSEGFSRYSVNIGVGEPSTTTASEPGYPLPHERRTARDPRASPDRSTSLPRPTPISVDTTWGISYTTASDSHRNA</sequence>
<reference evidence="1 2" key="1">
    <citation type="journal article" date="2022" name="New Phytol.">
        <title>Ecological generalism drives hyperdiversity of secondary metabolite gene clusters in xylarialean endophytes.</title>
        <authorList>
            <person name="Franco M.E.E."/>
            <person name="Wisecaver J.H."/>
            <person name="Arnold A.E."/>
            <person name="Ju Y.M."/>
            <person name="Slot J.C."/>
            <person name="Ahrendt S."/>
            <person name="Moore L.P."/>
            <person name="Eastman K.E."/>
            <person name="Scott K."/>
            <person name="Konkel Z."/>
            <person name="Mondo S.J."/>
            <person name="Kuo A."/>
            <person name="Hayes R.D."/>
            <person name="Haridas S."/>
            <person name="Andreopoulos B."/>
            <person name="Riley R."/>
            <person name="LaButti K."/>
            <person name="Pangilinan J."/>
            <person name="Lipzen A."/>
            <person name="Amirebrahimi M."/>
            <person name="Yan J."/>
            <person name="Adam C."/>
            <person name="Keymanesh K."/>
            <person name="Ng V."/>
            <person name="Louie K."/>
            <person name="Northen T."/>
            <person name="Drula E."/>
            <person name="Henrissat B."/>
            <person name="Hsieh H.M."/>
            <person name="Youens-Clark K."/>
            <person name="Lutzoni F."/>
            <person name="Miadlikowska J."/>
            <person name="Eastwood D.C."/>
            <person name="Hamelin R.C."/>
            <person name="Grigoriev I.V."/>
            <person name="U'Ren J.M."/>
        </authorList>
    </citation>
    <scope>NUCLEOTIDE SEQUENCE [LARGE SCALE GENOMIC DNA]</scope>
    <source>
        <strain evidence="1 2">ER1909</strain>
    </source>
</reference>
<name>A0ACC0CLF2_9PEZI</name>
<dbReference type="Proteomes" id="UP001497680">
    <property type="component" value="Unassembled WGS sequence"/>
</dbReference>
<keyword evidence="2" id="KW-1185">Reference proteome</keyword>
<proteinExistence type="predicted"/>
<comment type="caution">
    <text evidence="1">The sequence shown here is derived from an EMBL/GenBank/DDBJ whole genome shotgun (WGS) entry which is preliminary data.</text>
</comment>
<gene>
    <name evidence="1" type="ORF">F4821DRAFT_265031</name>
</gene>
<organism evidence="1 2">
    <name type="scientific">Hypoxylon rubiginosum</name>
    <dbReference type="NCBI Taxonomy" id="110542"/>
    <lineage>
        <taxon>Eukaryota</taxon>
        <taxon>Fungi</taxon>
        <taxon>Dikarya</taxon>
        <taxon>Ascomycota</taxon>
        <taxon>Pezizomycotina</taxon>
        <taxon>Sordariomycetes</taxon>
        <taxon>Xylariomycetidae</taxon>
        <taxon>Xylariales</taxon>
        <taxon>Hypoxylaceae</taxon>
        <taxon>Hypoxylon</taxon>
    </lineage>
</organism>